<protein>
    <recommendedName>
        <fullName evidence="5">Peptidase S74 domain-containing protein</fullName>
    </recommendedName>
</protein>
<dbReference type="STRING" id="1317122.ATO12_05265"/>
<dbReference type="RefSeq" id="WP_051576004.1">
    <property type="nucleotide sequence ID" value="NZ_AQRA01000011.1"/>
</dbReference>
<dbReference type="EMBL" id="AQRA01000011">
    <property type="protein sequence ID" value="EZH71787.1"/>
    <property type="molecule type" value="Genomic_DNA"/>
</dbReference>
<dbReference type="eggNOG" id="COG1044">
    <property type="taxonomic scope" value="Bacteria"/>
</dbReference>
<evidence type="ECO:0008006" key="5">
    <source>
        <dbReference type="Google" id="ProtNLM"/>
    </source>
</evidence>
<accession>A0A023BP06</accession>
<gene>
    <name evidence="3" type="ORF">ATO12_05265</name>
</gene>
<feature type="signal peptide" evidence="2">
    <location>
        <begin position="1"/>
        <end position="19"/>
    </location>
</feature>
<keyword evidence="1" id="KW-0175">Coiled coil</keyword>
<comment type="caution">
    <text evidence="3">The sequence shown here is derived from an EMBL/GenBank/DDBJ whole genome shotgun (WGS) entry which is preliminary data.</text>
</comment>
<proteinExistence type="predicted"/>
<evidence type="ECO:0000256" key="2">
    <source>
        <dbReference type="SAM" id="SignalP"/>
    </source>
</evidence>
<organism evidence="3 4">
    <name type="scientific">Aquimarina atlantica</name>
    <dbReference type="NCBI Taxonomy" id="1317122"/>
    <lineage>
        <taxon>Bacteria</taxon>
        <taxon>Pseudomonadati</taxon>
        <taxon>Bacteroidota</taxon>
        <taxon>Flavobacteriia</taxon>
        <taxon>Flavobacteriales</taxon>
        <taxon>Flavobacteriaceae</taxon>
        <taxon>Aquimarina</taxon>
    </lineage>
</organism>
<keyword evidence="2" id="KW-0732">Signal</keyword>
<feature type="chain" id="PRO_5001511803" description="Peptidase S74 domain-containing protein" evidence="2">
    <location>
        <begin position="20"/>
        <end position="335"/>
    </location>
</feature>
<feature type="coiled-coil region" evidence="1">
    <location>
        <begin position="304"/>
        <end position="331"/>
    </location>
</feature>
<sequence>MKNFLFCTIMVFMSTLGIAQTNTFPTSGNVGIGTTSPGSKLHIAGDGAVIKLQDTSHENTTNDFRGWLGGYDKSGNEVWWLGEGSTNTKLLGFFTNRDGYDLNLKNKGKGITIKNSGNVGIGTSDPTAKVDIRNGHLYVGDEVFSNPAGWGQTINIDDNIHSRILIEERTTGVQTSLWSHTGGNARVGTVSDHDFGIMTKGKEKIMIKTNGNVGIGTTSPDSKLTVKGKIHAEEVKVDLSVPAPDYVFAKDYDLLTIEEIQQHIKEKGHLPNIPSATEMEKNGVALGVMNMKLLEKIEELTLYTIAQEKQLKEQQKVNKALEDRLKKIENLINKK</sequence>
<evidence type="ECO:0000313" key="4">
    <source>
        <dbReference type="Proteomes" id="UP000023541"/>
    </source>
</evidence>
<evidence type="ECO:0000256" key="1">
    <source>
        <dbReference type="SAM" id="Coils"/>
    </source>
</evidence>
<reference evidence="3 4" key="1">
    <citation type="submission" date="2014-04" db="EMBL/GenBank/DDBJ databases">
        <title>Aquimarina sp. 22II-S11-z7 Genome Sequencing.</title>
        <authorList>
            <person name="Lai Q."/>
        </authorList>
    </citation>
    <scope>NUCLEOTIDE SEQUENCE [LARGE SCALE GENOMIC DNA]</scope>
    <source>
        <strain evidence="3 4">22II-S11-z7</strain>
    </source>
</reference>
<evidence type="ECO:0000313" key="3">
    <source>
        <dbReference type="EMBL" id="EZH71787.1"/>
    </source>
</evidence>
<dbReference type="Proteomes" id="UP000023541">
    <property type="component" value="Unassembled WGS sequence"/>
</dbReference>
<dbReference type="AlphaFoldDB" id="A0A023BP06"/>
<name>A0A023BP06_9FLAO</name>
<dbReference type="OrthoDB" id="658938at2"/>
<keyword evidence="4" id="KW-1185">Reference proteome</keyword>